<dbReference type="EMBL" id="BSRX01000031">
    <property type="protein sequence ID" value="GLW56882.1"/>
    <property type="molecule type" value="Genomic_DNA"/>
</dbReference>
<evidence type="ECO:0000313" key="4">
    <source>
        <dbReference type="Proteomes" id="UP001165143"/>
    </source>
</evidence>
<dbReference type="Pfam" id="PF19631">
    <property type="entry name" value="Trypco2"/>
    <property type="match status" value="1"/>
</dbReference>
<gene>
    <name evidence="3" type="ORF">Kpho01_48930</name>
</gene>
<feature type="region of interest" description="Disordered" evidence="1">
    <location>
        <begin position="66"/>
        <end position="134"/>
    </location>
</feature>
<feature type="domain" description="Trypsin-co-occurring" evidence="2">
    <location>
        <begin position="2"/>
        <end position="64"/>
    </location>
</feature>
<feature type="compositionally biased region" description="Basic and acidic residues" evidence="1">
    <location>
        <begin position="95"/>
        <end position="106"/>
    </location>
</feature>
<proteinExistence type="predicted"/>
<sequence>MRAQHRGAGQETVFEVGPIEMEFEVELRADATAGGKSKVWALSAEAAGSVSRDTTHRISFTLQPRRADRTDLRISGSPDLRRGRPRARAGGPHRPLRELSRDRARAAETQGGGARAVAARRGTRPGGRWRGRIG</sequence>
<accession>A0A9W6PL61</accession>
<feature type="compositionally biased region" description="Basic residues" evidence="1">
    <location>
        <begin position="121"/>
        <end position="134"/>
    </location>
</feature>
<dbReference type="InterPro" id="IPR045608">
    <property type="entry name" value="Trypco2"/>
</dbReference>
<organism evidence="3 4">
    <name type="scientific">Kitasatospora phosalacinea</name>
    <dbReference type="NCBI Taxonomy" id="2065"/>
    <lineage>
        <taxon>Bacteria</taxon>
        <taxon>Bacillati</taxon>
        <taxon>Actinomycetota</taxon>
        <taxon>Actinomycetes</taxon>
        <taxon>Kitasatosporales</taxon>
        <taxon>Streptomycetaceae</taxon>
        <taxon>Kitasatospora</taxon>
    </lineage>
</organism>
<evidence type="ECO:0000256" key="1">
    <source>
        <dbReference type="SAM" id="MobiDB-lite"/>
    </source>
</evidence>
<dbReference type="Proteomes" id="UP001165143">
    <property type="component" value="Unassembled WGS sequence"/>
</dbReference>
<comment type="caution">
    <text evidence="3">The sequence shown here is derived from an EMBL/GenBank/DDBJ whole genome shotgun (WGS) entry which is preliminary data.</text>
</comment>
<evidence type="ECO:0000259" key="2">
    <source>
        <dbReference type="Pfam" id="PF19631"/>
    </source>
</evidence>
<protein>
    <recommendedName>
        <fullName evidence="2">Trypsin-co-occurring domain-containing protein</fullName>
    </recommendedName>
</protein>
<reference evidence="3" key="1">
    <citation type="submission" date="2023-02" db="EMBL/GenBank/DDBJ databases">
        <title>Kitasatospora phosalacinea NBRC 14362.</title>
        <authorList>
            <person name="Ichikawa N."/>
            <person name="Sato H."/>
            <person name="Tonouchi N."/>
        </authorList>
    </citation>
    <scope>NUCLEOTIDE SEQUENCE</scope>
    <source>
        <strain evidence="3">NBRC 14362</strain>
    </source>
</reference>
<name>A0A9W6PL61_9ACTN</name>
<dbReference type="AlphaFoldDB" id="A0A9W6PL61"/>
<dbReference type="RefSeq" id="WP_234337302.1">
    <property type="nucleotide sequence ID" value="NZ_BSRX01000031.1"/>
</dbReference>
<evidence type="ECO:0000313" key="3">
    <source>
        <dbReference type="EMBL" id="GLW56882.1"/>
    </source>
</evidence>